<dbReference type="Proteomes" id="UP000626697">
    <property type="component" value="Unassembled WGS sequence"/>
</dbReference>
<proteinExistence type="predicted"/>
<accession>A0ABR6CKT1</accession>
<dbReference type="Gene3D" id="2.160.20.10">
    <property type="entry name" value="Single-stranded right-handed beta-helix, Pectin lyase-like"/>
    <property type="match status" value="1"/>
</dbReference>
<dbReference type="SUPFAM" id="SSF51126">
    <property type="entry name" value="Pectin lyase-like"/>
    <property type="match status" value="1"/>
</dbReference>
<dbReference type="InterPro" id="IPR013320">
    <property type="entry name" value="ConA-like_dom_sf"/>
</dbReference>
<evidence type="ECO:0000313" key="2">
    <source>
        <dbReference type="EMBL" id="MBA9025645.1"/>
    </source>
</evidence>
<evidence type="ECO:0000259" key="1">
    <source>
        <dbReference type="Pfam" id="PF12708"/>
    </source>
</evidence>
<gene>
    <name evidence="2" type="ORF">HNP81_000928</name>
</gene>
<dbReference type="InterPro" id="IPR011050">
    <property type="entry name" value="Pectin_lyase_fold/virulence"/>
</dbReference>
<protein>
    <recommendedName>
        <fullName evidence="1">Rhamnogalacturonase A/B/Epimerase-like pectate lyase domain-containing protein</fullName>
    </recommendedName>
</protein>
<dbReference type="InterPro" id="IPR012334">
    <property type="entry name" value="Pectin_lyas_fold"/>
</dbReference>
<organism evidence="2 3">
    <name type="scientific">Peribacillus huizhouensis</name>
    <dbReference type="NCBI Taxonomy" id="1501239"/>
    <lineage>
        <taxon>Bacteria</taxon>
        <taxon>Bacillati</taxon>
        <taxon>Bacillota</taxon>
        <taxon>Bacilli</taxon>
        <taxon>Bacillales</taxon>
        <taxon>Bacillaceae</taxon>
        <taxon>Peribacillus</taxon>
    </lineage>
</organism>
<keyword evidence="3" id="KW-1185">Reference proteome</keyword>
<dbReference type="SUPFAM" id="SSF49899">
    <property type="entry name" value="Concanavalin A-like lectins/glucanases"/>
    <property type="match status" value="1"/>
</dbReference>
<dbReference type="RefSeq" id="WP_182501711.1">
    <property type="nucleotide sequence ID" value="NZ_JACJHX010000002.1"/>
</dbReference>
<comment type="caution">
    <text evidence="2">The sequence shown here is derived from an EMBL/GenBank/DDBJ whole genome shotgun (WGS) entry which is preliminary data.</text>
</comment>
<evidence type="ECO:0000313" key="3">
    <source>
        <dbReference type="Proteomes" id="UP000626697"/>
    </source>
</evidence>
<dbReference type="EMBL" id="JACJHX010000002">
    <property type="protein sequence ID" value="MBA9025645.1"/>
    <property type="molecule type" value="Genomic_DNA"/>
</dbReference>
<sequence>MVGFKGIISVMDFGAKGDGIVDDTNSIQEAINYCSEAGRPTKVLLPKGEYKVTSPIKMPASRQGLEIIGEGNRATVINPYHNGNVIETSSQGSRICDLMIYTTGSFSKKFTGIYITNAHSVSIDNVHIMYPKNGITLEGSVYYVNARDIIILNFINKGIYLKKSLDGTAPNSNTFEIKMVTSDNGATLGTIGVHIESGILNEFRGGQISHSDVAFYLENASRNYFRNIWVEHTKNAVKAISGINYMECHGLVGNILLEGAIIETLTGDVGPYSFFQNESPNITKNLKGLYFFNEAEGNLVIDKSGNQKHLQLLGTPEWTDEGKWGKSIRFNNQTGNRIIAPSNVLDWSKGYTFGILAKIEDKGNSDYPQFGLFIDGGEKYISFILHDSYLQVVNHDNSLGSNLHSDQTLGYGTGSFNNFQWVFIYVDPSINYVEVIDPTRDKSVGMTTSIPIAIKDSSSVIQLYLSGRPIVVTNPTIGIMSMSMFYQRKLSKKEVLDIVNSVERPFIEMNEKITKSKTFISPNGHSFKISVDDTGKIVITKL</sequence>
<reference evidence="2 3" key="1">
    <citation type="submission" date="2020-08" db="EMBL/GenBank/DDBJ databases">
        <title>Genomic Encyclopedia of Type Strains, Phase IV (KMG-IV): sequencing the most valuable type-strain genomes for metagenomic binning, comparative biology and taxonomic classification.</title>
        <authorList>
            <person name="Goeker M."/>
        </authorList>
    </citation>
    <scope>NUCLEOTIDE SEQUENCE [LARGE SCALE GENOMIC DNA]</scope>
    <source>
        <strain evidence="2 3">DSM 105481</strain>
    </source>
</reference>
<dbReference type="Pfam" id="PF12708">
    <property type="entry name" value="Pect-lyase_RHGA_epim"/>
    <property type="match status" value="1"/>
</dbReference>
<feature type="domain" description="Rhamnogalacturonase A/B/Epimerase-like pectate lyase" evidence="1">
    <location>
        <begin position="7"/>
        <end position="185"/>
    </location>
</feature>
<name>A0ABR6CKT1_9BACI</name>
<dbReference type="Gene3D" id="2.60.120.200">
    <property type="match status" value="1"/>
</dbReference>
<dbReference type="InterPro" id="IPR024535">
    <property type="entry name" value="RHGA/B-epi-like_pectate_lyase"/>
</dbReference>